<proteinExistence type="predicted"/>
<accession>A0A9D2CWT5</accession>
<dbReference type="CDD" id="cd09854">
    <property type="entry name" value="PIN_VapC-like"/>
    <property type="match status" value="1"/>
</dbReference>
<evidence type="ECO:0000313" key="2">
    <source>
        <dbReference type="EMBL" id="HIZ02615.1"/>
    </source>
</evidence>
<protein>
    <submittedName>
        <fullName evidence="2">PIN domain-containing protein</fullName>
    </submittedName>
</protein>
<dbReference type="Pfam" id="PF13470">
    <property type="entry name" value="PIN_3"/>
    <property type="match status" value="1"/>
</dbReference>
<dbReference type="InterPro" id="IPR002716">
    <property type="entry name" value="PIN_dom"/>
</dbReference>
<sequence>MTKLFLDTNVILDFILEREGADDATDILQLGEDKQIELAVSFLTMANTAYVVRKGHTQEELCGFLQQTQS</sequence>
<dbReference type="SUPFAM" id="SSF88723">
    <property type="entry name" value="PIN domain-like"/>
    <property type="match status" value="1"/>
</dbReference>
<dbReference type="AlphaFoldDB" id="A0A9D2CWT5"/>
<gene>
    <name evidence="2" type="ORF">H9819_10285</name>
</gene>
<name>A0A9D2CWT5_9BACE</name>
<dbReference type="Proteomes" id="UP000824023">
    <property type="component" value="Unassembled WGS sequence"/>
</dbReference>
<evidence type="ECO:0000259" key="1">
    <source>
        <dbReference type="Pfam" id="PF13470"/>
    </source>
</evidence>
<reference evidence="2" key="2">
    <citation type="submission" date="2021-04" db="EMBL/GenBank/DDBJ databases">
        <authorList>
            <person name="Gilroy R."/>
        </authorList>
    </citation>
    <scope>NUCLEOTIDE SEQUENCE</scope>
    <source>
        <strain evidence="2">ChiHjej12B11-24981</strain>
    </source>
</reference>
<dbReference type="InterPro" id="IPR029060">
    <property type="entry name" value="PIN-like_dom_sf"/>
</dbReference>
<evidence type="ECO:0000313" key="3">
    <source>
        <dbReference type="Proteomes" id="UP000824023"/>
    </source>
</evidence>
<comment type="caution">
    <text evidence="2">The sequence shown here is derived from an EMBL/GenBank/DDBJ whole genome shotgun (WGS) entry which is preliminary data.</text>
</comment>
<feature type="domain" description="PIN" evidence="1">
    <location>
        <begin position="3"/>
        <end position="57"/>
    </location>
</feature>
<organism evidence="2 3">
    <name type="scientific">Candidatus Bacteroides merdipullorum</name>
    <dbReference type="NCBI Taxonomy" id="2838474"/>
    <lineage>
        <taxon>Bacteria</taxon>
        <taxon>Pseudomonadati</taxon>
        <taxon>Bacteroidota</taxon>
        <taxon>Bacteroidia</taxon>
        <taxon>Bacteroidales</taxon>
        <taxon>Bacteroidaceae</taxon>
        <taxon>Bacteroides</taxon>
    </lineage>
</organism>
<dbReference type="EMBL" id="DXCK01000134">
    <property type="protein sequence ID" value="HIZ02615.1"/>
    <property type="molecule type" value="Genomic_DNA"/>
</dbReference>
<reference evidence="2" key="1">
    <citation type="journal article" date="2021" name="PeerJ">
        <title>Extensive microbial diversity within the chicken gut microbiome revealed by metagenomics and culture.</title>
        <authorList>
            <person name="Gilroy R."/>
            <person name="Ravi A."/>
            <person name="Getino M."/>
            <person name="Pursley I."/>
            <person name="Horton D.L."/>
            <person name="Alikhan N.F."/>
            <person name="Baker D."/>
            <person name="Gharbi K."/>
            <person name="Hall N."/>
            <person name="Watson M."/>
            <person name="Adriaenssens E.M."/>
            <person name="Foster-Nyarko E."/>
            <person name="Jarju S."/>
            <person name="Secka A."/>
            <person name="Antonio M."/>
            <person name="Oren A."/>
            <person name="Chaudhuri R.R."/>
            <person name="La Ragione R."/>
            <person name="Hildebrand F."/>
            <person name="Pallen M.J."/>
        </authorList>
    </citation>
    <scope>NUCLEOTIDE SEQUENCE</scope>
    <source>
        <strain evidence="2">ChiHjej12B11-24981</strain>
    </source>
</reference>